<evidence type="ECO:0000259" key="6">
    <source>
        <dbReference type="Pfam" id="PF10337"/>
    </source>
</evidence>
<protein>
    <submittedName>
        <fullName evidence="8">Uncharacterized protein</fullName>
    </submittedName>
</protein>
<feature type="domain" description="Putative ER transporter 6TM N-terminal" evidence="6">
    <location>
        <begin position="13"/>
        <end position="344"/>
    </location>
</feature>
<evidence type="ECO:0000259" key="7">
    <source>
        <dbReference type="Pfam" id="PF13515"/>
    </source>
</evidence>
<feature type="transmembrane region" description="Helical" evidence="5">
    <location>
        <begin position="77"/>
        <end position="97"/>
    </location>
</feature>
<feature type="transmembrane region" description="Helical" evidence="5">
    <location>
        <begin position="669"/>
        <end position="686"/>
    </location>
</feature>
<keyword evidence="2 5" id="KW-0812">Transmembrane</keyword>
<sequence>MPSTAPKASVLSKLWAKYGIDLGTFLVITKGVLPAVICVAMFEAAPVAKLYTTVGYLNSIIAALSFCFLPRAKFFQLSILNVVGTCIGAAMSLLLMYCATQARIHTTPPAATAQLMQALSEASSDPSEVSILSLPYNSSASAVSGIWLFFGVWISTAIRARRPQLIFPVVMFNIFINVSATYGALLPTMGLCMSLVKQVLLSMLTGLGISFGVGIFFTPTTSRMIACKIIVGYIGLLKVIIHGEQGRVDRLKSRRIYRVETATSVPNIPHDASSSTGIAGALQQLASTHRALETEIACVARELEFNRLSAENFGQILRNLGAVAFQVRGLDTIADVLEQNATIQERRINEGFDITTSDVEGGEKYCNNQLSVIIYENANTLFSEVAGLLEESLDHFLLTLEMAPPALRKSWQRKADSDHTRDPGYFPGGASFSTYLQQKLQMVHSQALENFDNVRLLSKKQHMNADTGNPDHGLDGSGAQELYLLLHMQAMLESTGKCVLKFVQAADRIRGDEKAFKNALRYPSLPTLKLWARTLFMTQNTDVDMMDRQAKSSFGELYHGFKDLERVPSTTLWERLVSNIERSYRFFGSEESQLGFRAACATMSIGIVAFLQSGQEFFIKQRLLWASITVAVAFTPSSGSATRGLIWRIVGTVVAMVLSIVNYYIFPRYLIAGLLALVTHVLIIGYELQVRKIGHKAAETNGQPVYPIYQLAPYRLLTVIGGCFSAFIWTIFPSVVTDAYRIRTKLGLAFELLGHYYTCSQAVWDIDLTALAGYDSLPPISQQRAELVKMRVKLFSQILVLLEEVKLHLNDSSWDLQLGAKFPKQKYAQIAYHIQSIVSHIGLIGTTGDLLSEASKEDSRSASNHDWRDHVVQTLLSRRSDEVVCVFSMLAASLSGGKPLPPCSTPRMYITPPEADKLLGLDHVAETEFVVYAASSVFSELWRKELQVVIEDVRDLTGEFRFSVLDSISIDQGLKAA</sequence>
<dbReference type="OrthoDB" id="2274698at2759"/>
<evidence type="ECO:0000313" key="8">
    <source>
        <dbReference type="EMBL" id="KAE8382518.1"/>
    </source>
</evidence>
<feature type="transmembrane region" description="Helical" evidence="5">
    <location>
        <begin position="20"/>
        <end position="42"/>
    </location>
</feature>
<accession>A0A5N7BLA8</accession>
<reference evidence="8 9" key="1">
    <citation type="submission" date="2019-04" db="EMBL/GenBank/DDBJ databases">
        <title>Friends and foes A comparative genomics studyof 23 Aspergillus species from section Flavi.</title>
        <authorList>
            <consortium name="DOE Joint Genome Institute"/>
            <person name="Kjaerbolling I."/>
            <person name="Vesth T."/>
            <person name="Frisvad J.C."/>
            <person name="Nybo J.L."/>
            <person name="Theobald S."/>
            <person name="Kildgaard S."/>
            <person name="Isbrandt T."/>
            <person name="Kuo A."/>
            <person name="Sato A."/>
            <person name="Lyhne E.K."/>
            <person name="Kogle M.E."/>
            <person name="Wiebenga A."/>
            <person name="Kun R.S."/>
            <person name="Lubbers R.J."/>
            <person name="Makela M.R."/>
            <person name="Barry K."/>
            <person name="Chovatia M."/>
            <person name="Clum A."/>
            <person name="Daum C."/>
            <person name="Haridas S."/>
            <person name="He G."/>
            <person name="LaButti K."/>
            <person name="Lipzen A."/>
            <person name="Mondo S."/>
            <person name="Riley R."/>
            <person name="Salamov A."/>
            <person name="Simmons B.A."/>
            <person name="Magnuson J.K."/>
            <person name="Henrissat B."/>
            <person name="Mortensen U.H."/>
            <person name="Larsen T.O."/>
            <person name="Devries R.P."/>
            <person name="Grigoriev I.V."/>
            <person name="Machida M."/>
            <person name="Baker S.E."/>
            <person name="Andersen M.R."/>
        </authorList>
    </citation>
    <scope>NUCLEOTIDE SEQUENCE [LARGE SCALE GENOMIC DNA]</scope>
    <source>
        <strain evidence="8 9">IBT 29228</strain>
    </source>
</reference>
<dbReference type="InterPro" id="IPR018823">
    <property type="entry name" value="ArAE_2_N"/>
</dbReference>
<proteinExistence type="predicted"/>
<feature type="transmembrane region" description="Helical" evidence="5">
    <location>
        <begin position="645"/>
        <end position="664"/>
    </location>
</feature>
<keyword evidence="3 5" id="KW-1133">Transmembrane helix</keyword>
<evidence type="ECO:0000256" key="3">
    <source>
        <dbReference type="ARBA" id="ARBA00022989"/>
    </source>
</evidence>
<dbReference type="Pfam" id="PF10337">
    <property type="entry name" value="ArAE_2_N"/>
    <property type="match status" value="1"/>
</dbReference>
<feature type="transmembrane region" description="Helical" evidence="5">
    <location>
        <begin position="48"/>
        <end position="70"/>
    </location>
</feature>
<dbReference type="InterPro" id="IPR049453">
    <property type="entry name" value="Memb_transporter_dom"/>
</dbReference>
<dbReference type="GO" id="GO:0016020">
    <property type="term" value="C:membrane"/>
    <property type="evidence" value="ECO:0007669"/>
    <property type="project" value="UniProtKB-SubCell"/>
</dbReference>
<keyword evidence="9" id="KW-1185">Reference proteome</keyword>
<name>A0A5N7BLA8_9EURO</name>
<dbReference type="Proteomes" id="UP000326198">
    <property type="component" value="Unassembled WGS sequence"/>
</dbReference>
<gene>
    <name evidence="8" type="ORF">BDV26DRAFT_299438</name>
</gene>
<dbReference type="PANTHER" id="PTHR37994">
    <property type="entry name" value="ARAE_2_N DOMAIN-CONTAINING PROTEIN-RELATED"/>
    <property type="match status" value="1"/>
</dbReference>
<dbReference type="PANTHER" id="PTHR37994:SF4">
    <property type="entry name" value="ER TRANSPORTER 6TM N-TERMINAL DOMAIN-CONTAINING PROTEIN-RELATED"/>
    <property type="match status" value="1"/>
</dbReference>
<keyword evidence="4 5" id="KW-0472">Membrane</keyword>
<feature type="transmembrane region" description="Helical" evidence="5">
    <location>
        <begin position="714"/>
        <end position="736"/>
    </location>
</feature>
<feature type="transmembrane region" description="Helical" evidence="5">
    <location>
        <begin position="198"/>
        <end position="218"/>
    </location>
</feature>
<evidence type="ECO:0000313" key="9">
    <source>
        <dbReference type="Proteomes" id="UP000326198"/>
    </source>
</evidence>
<comment type="subcellular location">
    <subcellularLocation>
        <location evidence="1">Membrane</location>
        <topology evidence="1">Multi-pass membrane protein</topology>
    </subcellularLocation>
</comment>
<feature type="transmembrane region" description="Helical" evidence="5">
    <location>
        <begin position="139"/>
        <end position="158"/>
    </location>
</feature>
<dbReference type="EMBL" id="ML736162">
    <property type="protein sequence ID" value="KAE8382518.1"/>
    <property type="molecule type" value="Genomic_DNA"/>
</dbReference>
<feature type="transmembrane region" description="Helical" evidence="5">
    <location>
        <begin position="165"/>
        <end position="186"/>
    </location>
</feature>
<dbReference type="Pfam" id="PF13515">
    <property type="entry name" value="FUSC_2"/>
    <property type="match status" value="1"/>
</dbReference>
<evidence type="ECO:0000256" key="5">
    <source>
        <dbReference type="SAM" id="Phobius"/>
    </source>
</evidence>
<evidence type="ECO:0000256" key="1">
    <source>
        <dbReference type="ARBA" id="ARBA00004141"/>
    </source>
</evidence>
<evidence type="ECO:0000256" key="4">
    <source>
        <dbReference type="ARBA" id="ARBA00023136"/>
    </source>
</evidence>
<feature type="domain" description="Integral membrane bound transporter" evidence="7">
    <location>
        <begin position="617"/>
        <end position="729"/>
    </location>
</feature>
<evidence type="ECO:0000256" key="2">
    <source>
        <dbReference type="ARBA" id="ARBA00022692"/>
    </source>
</evidence>
<organism evidence="8 9">
    <name type="scientific">Aspergillus bertholletiae</name>
    <dbReference type="NCBI Taxonomy" id="1226010"/>
    <lineage>
        <taxon>Eukaryota</taxon>
        <taxon>Fungi</taxon>
        <taxon>Dikarya</taxon>
        <taxon>Ascomycota</taxon>
        <taxon>Pezizomycotina</taxon>
        <taxon>Eurotiomycetes</taxon>
        <taxon>Eurotiomycetidae</taxon>
        <taxon>Eurotiales</taxon>
        <taxon>Aspergillaceae</taxon>
        <taxon>Aspergillus</taxon>
        <taxon>Aspergillus subgen. Circumdati</taxon>
    </lineage>
</organism>
<dbReference type="AlphaFoldDB" id="A0A5N7BLA8"/>